<dbReference type="RefSeq" id="WP_069313523.1">
    <property type="nucleotide sequence ID" value="NZ_MDTU01000001.1"/>
</dbReference>
<evidence type="ECO:0000313" key="1">
    <source>
        <dbReference type="EMBL" id="ODN43727.1"/>
    </source>
</evidence>
<comment type="caution">
    <text evidence="1">The sequence shown here is derived from an EMBL/GenBank/DDBJ whole genome shotgun (WGS) entry which is preliminary data.</text>
</comment>
<protein>
    <submittedName>
        <fullName evidence="1">Uncharacterized protein</fullName>
    </submittedName>
</protein>
<keyword evidence="2" id="KW-1185">Reference proteome</keyword>
<dbReference type="EMBL" id="MDTU01000001">
    <property type="protein sequence ID" value="ODN43727.1"/>
    <property type="molecule type" value="Genomic_DNA"/>
</dbReference>
<dbReference type="Proteomes" id="UP000094329">
    <property type="component" value="Unassembled WGS sequence"/>
</dbReference>
<gene>
    <name evidence="1" type="ORF">BGC07_13505</name>
</gene>
<evidence type="ECO:0000313" key="2">
    <source>
        <dbReference type="Proteomes" id="UP000094329"/>
    </source>
</evidence>
<sequence>MNNGKPHIREILSSLHQITGTPWREVHDQTTICLAFNTDLTDHAVHPTEKSMWPVRTRFVAPIAHDKKGCHESWRSSVKHFFAEAFENVGRARLQENQARMEFGKQFTSSITSGLHEVNGFVDRHQAGVLIAAGIILVAATPFGWALIGVSEAIEGTAILADAVVSIRSAEIGETLGSQSRNIFYGLKEYVIGNSRIAAVGAGPTSIVVGNWEKKPR</sequence>
<proteinExistence type="predicted"/>
<reference evidence="1 2" key="1">
    <citation type="submission" date="2016-08" db="EMBL/GenBank/DDBJ databases">
        <title>Draft genome sequence of Candidatus Piscirickettsia litoralis, from seawater.</title>
        <authorList>
            <person name="Wan X."/>
            <person name="Lee A.J."/>
            <person name="Hou S."/>
            <person name="Donachie S.P."/>
        </authorList>
    </citation>
    <scope>NUCLEOTIDE SEQUENCE [LARGE SCALE GENOMIC DNA]</scope>
    <source>
        <strain evidence="1 2">Y2</strain>
    </source>
</reference>
<organism evidence="1 2">
    <name type="scientific">Piscirickettsia litoralis</name>
    <dbReference type="NCBI Taxonomy" id="1891921"/>
    <lineage>
        <taxon>Bacteria</taxon>
        <taxon>Pseudomonadati</taxon>
        <taxon>Pseudomonadota</taxon>
        <taxon>Gammaproteobacteria</taxon>
        <taxon>Thiotrichales</taxon>
        <taxon>Piscirickettsiaceae</taxon>
        <taxon>Piscirickettsia</taxon>
    </lineage>
</organism>
<name>A0ABX3A4E1_9GAMM</name>
<accession>A0ABX3A4E1</accession>